<proteinExistence type="predicted"/>
<dbReference type="GeneID" id="56028580"/>
<dbReference type="InterPro" id="IPR013096">
    <property type="entry name" value="Cupin_2"/>
</dbReference>
<feature type="domain" description="Cupin type-2" evidence="3">
    <location>
        <begin position="42"/>
        <end position="109"/>
    </location>
</feature>
<dbReference type="PANTHER" id="PTHR35848">
    <property type="entry name" value="OXALATE-BINDING PROTEIN"/>
    <property type="match status" value="1"/>
</dbReference>
<dbReference type="InterPro" id="IPR011051">
    <property type="entry name" value="RmlC_Cupin_sf"/>
</dbReference>
<accession>A0A7D5K0Z5</accession>
<keyword evidence="1" id="KW-0479">Metal-binding</keyword>
<evidence type="ECO:0000256" key="2">
    <source>
        <dbReference type="SAM" id="MobiDB-lite"/>
    </source>
</evidence>
<dbReference type="OrthoDB" id="82049at2157"/>
<protein>
    <submittedName>
        <fullName evidence="4">Cupin domain-containing protein</fullName>
    </submittedName>
</protein>
<dbReference type="SUPFAM" id="SSF51182">
    <property type="entry name" value="RmlC-like cupins"/>
    <property type="match status" value="1"/>
</dbReference>
<dbReference type="GO" id="GO:0046872">
    <property type="term" value="F:metal ion binding"/>
    <property type="evidence" value="ECO:0007669"/>
    <property type="project" value="UniProtKB-KW"/>
</dbReference>
<reference evidence="4 5" key="1">
    <citation type="submission" date="2020-07" db="EMBL/GenBank/DDBJ databases">
        <title>Gai3-2, isolated from salt lake.</title>
        <authorList>
            <person name="Cui H."/>
            <person name="Shi X."/>
        </authorList>
    </citation>
    <scope>NUCLEOTIDE SEQUENCE [LARGE SCALE GENOMIC DNA]</scope>
    <source>
        <strain evidence="4 5">Gai3-2</strain>
    </source>
</reference>
<sequence>MSDEYSIVRVDDVEPKPSKSSGTDHVDLVEQLGCTEMRPKVWYLSPGDAMSYHRQTEQEELYYVLRGPGRMKIAGELLDVPEGTAVRIPPETNRQVLNDTDSEHVWLIVGAPPATDDGRPASGDD</sequence>
<organism evidence="4 5">
    <name type="scientific">Halorarum halophilum</name>
    <dbReference type="NCBI Taxonomy" id="2743090"/>
    <lineage>
        <taxon>Archaea</taxon>
        <taxon>Methanobacteriati</taxon>
        <taxon>Methanobacteriota</taxon>
        <taxon>Stenosarchaea group</taxon>
        <taxon>Halobacteria</taxon>
        <taxon>Halobacteriales</taxon>
        <taxon>Haloferacaceae</taxon>
        <taxon>Halorarum</taxon>
    </lineage>
</organism>
<gene>
    <name evidence="4" type="ORF">HUG10_07065</name>
</gene>
<dbReference type="InterPro" id="IPR014710">
    <property type="entry name" value="RmlC-like_jellyroll"/>
</dbReference>
<dbReference type="KEGG" id="halg:HUG10_07065"/>
<evidence type="ECO:0000256" key="1">
    <source>
        <dbReference type="ARBA" id="ARBA00022723"/>
    </source>
</evidence>
<dbReference type="AlphaFoldDB" id="A0A7D5K0Z5"/>
<feature type="region of interest" description="Disordered" evidence="2">
    <location>
        <begin position="1"/>
        <end position="24"/>
    </location>
</feature>
<name>A0A7D5K0Z5_9EURY</name>
<keyword evidence="5" id="KW-1185">Reference proteome</keyword>
<dbReference type="RefSeq" id="WP_179168896.1">
    <property type="nucleotide sequence ID" value="NZ_CP058529.1"/>
</dbReference>
<dbReference type="EMBL" id="CP058529">
    <property type="protein sequence ID" value="QLG27321.1"/>
    <property type="molecule type" value="Genomic_DNA"/>
</dbReference>
<dbReference type="Gene3D" id="2.60.120.10">
    <property type="entry name" value="Jelly Rolls"/>
    <property type="match status" value="1"/>
</dbReference>
<dbReference type="Pfam" id="PF07883">
    <property type="entry name" value="Cupin_2"/>
    <property type="match status" value="1"/>
</dbReference>
<dbReference type="Proteomes" id="UP000509750">
    <property type="component" value="Chromosome"/>
</dbReference>
<evidence type="ECO:0000313" key="4">
    <source>
        <dbReference type="EMBL" id="QLG27321.1"/>
    </source>
</evidence>
<feature type="compositionally biased region" description="Basic and acidic residues" evidence="2">
    <location>
        <begin position="9"/>
        <end position="24"/>
    </location>
</feature>
<evidence type="ECO:0000259" key="3">
    <source>
        <dbReference type="Pfam" id="PF07883"/>
    </source>
</evidence>
<evidence type="ECO:0000313" key="5">
    <source>
        <dbReference type="Proteomes" id="UP000509750"/>
    </source>
</evidence>
<dbReference type="InterPro" id="IPR051610">
    <property type="entry name" value="GPI/OXD"/>
</dbReference>